<accession>A0A7G9YG78</accession>
<organism evidence="2">
    <name type="scientific">Candidatus Methanogaster sp. ANME-2c ERB4</name>
    <dbReference type="NCBI Taxonomy" id="2759911"/>
    <lineage>
        <taxon>Archaea</taxon>
        <taxon>Methanobacteriati</taxon>
        <taxon>Methanobacteriota</taxon>
        <taxon>Stenosarchaea group</taxon>
        <taxon>Methanomicrobia</taxon>
        <taxon>Methanosarcinales</taxon>
        <taxon>ANME-2 cluster</taxon>
        <taxon>Candidatus Methanogasteraceae</taxon>
        <taxon>Candidatus Methanogaster</taxon>
    </lineage>
</organism>
<feature type="transmembrane region" description="Helical" evidence="1">
    <location>
        <begin position="21"/>
        <end position="44"/>
    </location>
</feature>
<proteinExistence type="predicted"/>
<keyword evidence="1" id="KW-0812">Transmembrane</keyword>
<dbReference type="AlphaFoldDB" id="A0A7G9YG78"/>
<evidence type="ECO:0000313" key="2">
    <source>
        <dbReference type="EMBL" id="QNO47012.1"/>
    </source>
</evidence>
<evidence type="ECO:0000256" key="1">
    <source>
        <dbReference type="SAM" id="Phobius"/>
    </source>
</evidence>
<sequence length="100" mass="11348">MFSTDQNKLKSLKNLNLPSEVALFMIVIVTTNLTDAFAQIGVHYTARILKFLCSIVHELQVGSFRSYALQTPKPHRVLLTDSCLISKLKQLRTSLHLKLH</sequence>
<keyword evidence="1" id="KW-0472">Membrane</keyword>
<protein>
    <submittedName>
        <fullName evidence="2">Uncharacterized protein</fullName>
    </submittedName>
</protein>
<gene>
    <name evidence="2" type="ORF">JMDIOONB_00024</name>
</gene>
<reference evidence="2" key="1">
    <citation type="submission" date="2020-06" db="EMBL/GenBank/DDBJ databases">
        <title>Unique genomic features of the anaerobic methanotrophic archaea.</title>
        <authorList>
            <person name="Chadwick G.L."/>
            <person name="Skennerton C.T."/>
            <person name="Laso-Perez R."/>
            <person name="Leu A.O."/>
            <person name="Speth D.R."/>
            <person name="Yu H."/>
            <person name="Morgan-Lang C."/>
            <person name="Hatzenpichler R."/>
            <person name="Goudeau D."/>
            <person name="Malmstrom R."/>
            <person name="Brazelton W.J."/>
            <person name="Woyke T."/>
            <person name="Hallam S.J."/>
            <person name="Tyson G.W."/>
            <person name="Wegener G."/>
            <person name="Boetius A."/>
            <person name="Orphan V."/>
        </authorList>
    </citation>
    <scope>NUCLEOTIDE SEQUENCE</scope>
</reference>
<dbReference type="EMBL" id="MT631237">
    <property type="protein sequence ID" value="QNO47012.1"/>
    <property type="molecule type" value="Genomic_DNA"/>
</dbReference>
<name>A0A7G9YG78_9EURY</name>
<keyword evidence="1" id="KW-1133">Transmembrane helix</keyword>